<keyword evidence="7" id="KW-1185">Reference proteome</keyword>
<feature type="region of interest" description="Disordered" evidence="4">
    <location>
        <begin position="1"/>
        <end position="30"/>
    </location>
</feature>
<dbReference type="OrthoDB" id="9514740at2759"/>
<evidence type="ECO:0000259" key="5">
    <source>
        <dbReference type="PROSITE" id="PS00028"/>
    </source>
</evidence>
<evidence type="ECO:0000313" key="7">
    <source>
        <dbReference type="Proteomes" id="UP001055439"/>
    </source>
</evidence>
<dbReference type="PROSITE" id="PS00028">
    <property type="entry name" value="ZINC_FINGER_C2H2_1"/>
    <property type="match status" value="1"/>
</dbReference>
<reference evidence="6" key="1">
    <citation type="submission" date="2022-05" db="EMBL/GenBank/DDBJ databases">
        <title>The Musa troglodytarum L. genome provides insights into the mechanism of non-climacteric behaviour and enrichment of carotenoids.</title>
        <authorList>
            <person name="Wang J."/>
        </authorList>
    </citation>
    <scope>NUCLEOTIDE SEQUENCE</scope>
    <source>
        <tissue evidence="6">Leaf</tissue>
    </source>
</reference>
<dbReference type="Pfam" id="PF03514">
    <property type="entry name" value="GRAS"/>
    <property type="match status" value="1"/>
</dbReference>
<dbReference type="InterPro" id="IPR005202">
    <property type="entry name" value="TF_GRAS"/>
</dbReference>
<sequence>MQRAHEEVKRERERGLQIKENGGEEEEEEMPTVWFALKRSLHCKSEPSEVHDPKARGHLGSILTRKAGRSGCSRSIANLRDVIHGSKRHIEKPPSCSPRSIGSSEFLNPITHEVILNNSRCELRITGLGACHEGEAGLESPCVGTLRPGTPGVGGHPSPLPCGGASTTPARKCPSFSGDREDHGPGGSSLATVLLGHGVVRPHHAASTPRFSHEMHLQKCSAAVTCHKCGEKFVKWETLEAHHLTKHAVSELGEGDCSRKIVEMICRTGWSKTDGSCGRIERVLKVHNMQKTLALFEEYRETVKTKASKLPKKHPRCLADGNELLRFHGTTIACSLGMNGSSGLCASEKCSVCRIIRHGFSGNEETKGGIGVFTTSTSSRALESIETDEDDTSVKQALLVCRVIAGRVHKPLDNYQELVDISCIVDAHPSSMDSHQLYGLTGANLSSEYPSPRNLVLTEWTLDSTKSALGNSPNSPFSSQFECDNLSVPSNIQDQHSSTDTILRVSLSGYSPLDTDSRFKPSQVHLPEGIQIQSNALSAASSQSMRHALQEIETALMAPDTDEPTTSTDPELNENKQTQLPKQRSRTWTHEIQLESPSLVDPCYLSSRYLNPGHEVRLEKRLREMRKPSGNDVKQLLIKCAETLSENKIKEFELLVEKARSVVSITGVPIQRLGAYMLEGLVARHKSSGTNIYRALRCREPESKELLSYMRILYDICPYFKFGYMAANGAIADALKNEDRIHIIDFQIAQGTQWVTLIQALAARPGGPPHVRITGIDDPVAEYTRGDGLHVVGKMLLDMSKEFNIPLEFKGLPVYELEVTKEMLDVRLGEALAVNFTLQLHHTPDESVDVNNPRDGLLRLVKGLSPKVMTLVEQEANTNTTPFSSRFVETLDYYSAMFESVDVMLPKESKDRINVEQHCLAKDIANIIACEGKDRIERHELLGKWRSRLSMAGFRPYPLSPYVNSVIKTLLGYYSDKYTLMEKDGALLLGWKNRNLVSASAWH</sequence>
<dbReference type="InterPro" id="IPR013087">
    <property type="entry name" value="Znf_C2H2_type"/>
</dbReference>
<evidence type="ECO:0000256" key="2">
    <source>
        <dbReference type="ARBA" id="ARBA00023163"/>
    </source>
</evidence>
<dbReference type="AlphaFoldDB" id="A0A9E7KDJ3"/>
<dbReference type="Proteomes" id="UP001055439">
    <property type="component" value="Chromosome 6"/>
</dbReference>
<keyword evidence="1" id="KW-0805">Transcription regulation</keyword>
<name>A0A9E7KDJ3_9LILI</name>
<dbReference type="SUPFAM" id="SSF56399">
    <property type="entry name" value="ADP-ribosylation"/>
    <property type="match status" value="1"/>
</dbReference>
<proteinExistence type="inferred from homology"/>
<evidence type="ECO:0000313" key="6">
    <source>
        <dbReference type="EMBL" id="URE13461.1"/>
    </source>
</evidence>
<keyword evidence="2" id="KW-0804">Transcription</keyword>
<feature type="region of interest" description="Disordered" evidence="4">
    <location>
        <begin position="556"/>
        <end position="588"/>
    </location>
</feature>
<feature type="compositionally biased region" description="Basic and acidic residues" evidence="4">
    <location>
        <begin position="1"/>
        <end position="17"/>
    </location>
</feature>
<evidence type="ECO:0000256" key="4">
    <source>
        <dbReference type="SAM" id="MobiDB-lite"/>
    </source>
</evidence>
<dbReference type="PROSITE" id="PS50985">
    <property type="entry name" value="GRAS"/>
    <property type="match status" value="1"/>
</dbReference>
<protein>
    <submittedName>
        <fullName evidence="6">GRAS domain family</fullName>
    </submittedName>
</protein>
<dbReference type="Gene3D" id="3.90.228.10">
    <property type="match status" value="1"/>
</dbReference>
<gene>
    <name evidence="6" type="ORF">MUK42_22288</name>
</gene>
<evidence type="ECO:0000256" key="1">
    <source>
        <dbReference type="ARBA" id="ARBA00023015"/>
    </source>
</evidence>
<feature type="short sequence motif" description="VHIID" evidence="3">
    <location>
        <begin position="741"/>
        <end position="745"/>
    </location>
</feature>
<organism evidence="6 7">
    <name type="scientific">Musa troglodytarum</name>
    <name type="common">fe'i banana</name>
    <dbReference type="NCBI Taxonomy" id="320322"/>
    <lineage>
        <taxon>Eukaryota</taxon>
        <taxon>Viridiplantae</taxon>
        <taxon>Streptophyta</taxon>
        <taxon>Embryophyta</taxon>
        <taxon>Tracheophyta</taxon>
        <taxon>Spermatophyta</taxon>
        <taxon>Magnoliopsida</taxon>
        <taxon>Liliopsida</taxon>
        <taxon>Zingiberales</taxon>
        <taxon>Musaceae</taxon>
        <taxon>Musa</taxon>
    </lineage>
</organism>
<dbReference type="PANTHER" id="PTHR31636">
    <property type="entry name" value="OSJNBA0084A10.13 PROTEIN-RELATED"/>
    <property type="match status" value="1"/>
</dbReference>
<comment type="caution">
    <text evidence="3">Lacks conserved residue(s) required for the propagation of feature annotation.</text>
</comment>
<feature type="domain" description="C2H2-type" evidence="5">
    <location>
        <begin position="226"/>
        <end position="247"/>
    </location>
</feature>
<feature type="region of interest" description="SAW" evidence="3">
    <location>
        <begin position="929"/>
        <end position="1003"/>
    </location>
</feature>
<accession>A0A9E7KDJ3</accession>
<feature type="region of interest" description="Leucine repeat II (LRII)" evidence="3">
    <location>
        <begin position="791"/>
        <end position="823"/>
    </location>
</feature>
<dbReference type="EMBL" id="CP097508">
    <property type="protein sequence ID" value="URE13461.1"/>
    <property type="molecule type" value="Genomic_DNA"/>
</dbReference>
<feature type="region of interest" description="VHIID" evidence="3">
    <location>
        <begin position="710"/>
        <end position="775"/>
    </location>
</feature>
<evidence type="ECO:0000256" key="3">
    <source>
        <dbReference type="PROSITE-ProRule" id="PRU01191"/>
    </source>
</evidence>
<comment type="similarity">
    <text evidence="3">Belongs to the GRAS family.</text>
</comment>
<feature type="region of interest" description="Leucine repeat I (LRI)" evidence="3">
    <location>
        <begin position="631"/>
        <end position="691"/>
    </location>
</feature>